<comment type="caution">
    <text evidence="9">The sequence shown here is derived from an EMBL/GenBank/DDBJ whole genome shotgun (WGS) entry which is preliminary data.</text>
</comment>
<dbReference type="PANTHER" id="PTHR43791:SF43">
    <property type="entry name" value="MAJOR FACILITATOR SUPERFAMILY (MFS) PROFILE DOMAIN-CONTAINING PROTEIN"/>
    <property type="match status" value="1"/>
</dbReference>
<reference evidence="9 10" key="1">
    <citation type="submission" date="2018-05" db="EMBL/GenBank/DDBJ databases">
        <title>Whole genome sequencing for identification of molecular markers to develop diagnostic detection tools for the regulated plant pathogen Lachnellula willkommii.</title>
        <authorList>
            <person name="Giroux E."/>
            <person name="Bilodeau G."/>
        </authorList>
    </citation>
    <scope>NUCLEOTIDE SEQUENCE [LARGE SCALE GENOMIC DNA]</scope>
    <source>
        <strain evidence="9 10">CBS 625.97</strain>
    </source>
</reference>
<evidence type="ECO:0000256" key="6">
    <source>
        <dbReference type="ARBA" id="ARBA00037968"/>
    </source>
</evidence>
<dbReference type="InterPro" id="IPR020846">
    <property type="entry name" value="MFS_dom"/>
</dbReference>
<feature type="transmembrane region" description="Helical" evidence="7">
    <location>
        <begin position="310"/>
        <end position="328"/>
    </location>
</feature>
<dbReference type="GO" id="GO:0016020">
    <property type="term" value="C:membrane"/>
    <property type="evidence" value="ECO:0007669"/>
    <property type="project" value="UniProtKB-SubCell"/>
</dbReference>
<evidence type="ECO:0000256" key="1">
    <source>
        <dbReference type="ARBA" id="ARBA00004141"/>
    </source>
</evidence>
<protein>
    <submittedName>
        <fullName evidence="9">Pantothenate transporter liz1</fullName>
    </submittedName>
</protein>
<feature type="transmembrane region" description="Helical" evidence="7">
    <location>
        <begin position="380"/>
        <end position="397"/>
    </location>
</feature>
<proteinExistence type="inferred from homology"/>
<keyword evidence="5 7" id="KW-0472">Membrane</keyword>
<evidence type="ECO:0000259" key="8">
    <source>
        <dbReference type="PROSITE" id="PS50850"/>
    </source>
</evidence>
<dbReference type="FunFam" id="1.20.1250.20:FF:000065">
    <property type="entry name" value="Putative MFS pantothenate transporter"/>
    <property type="match status" value="1"/>
</dbReference>
<evidence type="ECO:0000256" key="3">
    <source>
        <dbReference type="ARBA" id="ARBA00022692"/>
    </source>
</evidence>
<keyword evidence="10" id="KW-1185">Reference proteome</keyword>
<keyword evidence="4 7" id="KW-1133">Transmembrane helix</keyword>
<dbReference type="PANTHER" id="PTHR43791">
    <property type="entry name" value="PERMEASE-RELATED"/>
    <property type="match status" value="1"/>
</dbReference>
<feature type="transmembrane region" description="Helical" evidence="7">
    <location>
        <begin position="209"/>
        <end position="229"/>
    </location>
</feature>
<dbReference type="EMBL" id="QGMG01000032">
    <property type="protein sequence ID" value="TVY58631.1"/>
    <property type="molecule type" value="Genomic_DNA"/>
</dbReference>
<comment type="subcellular location">
    <subcellularLocation>
        <location evidence="1">Membrane</location>
        <topology evidence="1">Multi-pass membrane protein</topology>
    </subcellularLocation>
</comment>
<dbReference type="OrthoDB" id="3639251at2759"/>
<dbReference type="Pfam" id="PF07690">
    <property type="entry name" value="MFS_1"/>
    <property type="match status" value="1"/>
</dbReference>
<feature type="transmembrane region" description="Helical" evidence="7">
    <location>
        <begin position="436"/>
        <end position="457"/>
    </location>
</feature>
<feature type="domain" description="Major facilitator superfamily (MFS) profile" evidence="8">
    <location>
        <begin position="80"/>
        <end position="494"/>
    </location>
</feature>
<evidence type="ECO:0000256" key="4">
    <source>
        <dbReference type="ARBA" id="ARBA00022989"/>
    </source>
</evidence>
<name>A0A7D8YRE0_9HELO</name>
<evidence type="ECO:0000313" key="9">
    <source>
        <dbReference type="EMBL" id="TVY58631.1"/>
    </source>
</evidence>
<comment type="similarity">
    <text evidence="6">Belongs to the major facilitator superfamily. Allantoate permease family.</text>
</comment>
<evidence type="ECO:0000256" key="7">
    <source>
        <dbReference type="SAM" id="Phobius"/>
    </source>
</evidence>
<dbReference type="AlphaFoldDB" id="A0A7D8YRE0"/>
<feature type="transmembrane region" description="Helical" evidence="7">
    <location>
        <begin position="118"/>
        <end position="135"/>
    </location>
</feature>
<dbReference type="Gene3D" id="1.20.1250.20">
    <property type="entry name" value="MFS general substrate transporter like domains"/>
    <property type="match status" value="2"/>
</dbReference>
<feature type="transmembrane region" description="Helical" evidence="7">
    <location>
        <begin position="172"/>
        <end position="197"/>
    </location>
</feature>
<dbReference type="InterPro" id="IPR036259">
    <property type="entry name" value="MFS_trans_sf"/>
</dbReference>
<dbReference type="GO" id="GO:0022857">
    <property type="term" value="F:transmembrane transporter activity"/>
    <property type="evidence" value="ECO:0007669"/>
    <property type="project" value="InterPro"/>
</dbReference>
<organism evidence="9 10">
    <name type="scientific">Lachnellula cervina</name>
    <dbReference type="NCBI Taxonomy" id="1316786"/>
    <lineage>
        <taxon>Eukaryota</taxon>
        <taxon>Fungi</taxon>
        <taxon>Dikarya</taxon>
        <taxon>Ascomycota</taxon>
        <taxon>Pezizomycotina</taxon>
        <taxon>Leotiomycetes</taxon>
        <taxon>Helotiales</taxon>
        <taxon>Lachnaceae</taxon>
        <taxon>Lachnellula</taxon>
    </lineage>
</organism>
<dbReference type="PROSITE" id="PS50850">
    <property type="entry name" value="MFS"/>
    <property type="match status" value="1"/>
</dbReference>
<evidence type="ECO:0000256" key="5">
    <source>
        <dbReference type="ARBA" id="ARBA00023136"/>
    </source>
</evidence>
<feature type="transmembrane region" description="Helical" evidence="7">
    <location>
        <begin position="403"/>
        <end position="424"/>
    </location>
</feature>
<feature type="transmembrane region" description="Helical" evidence="7">
    <location>
        <begin position="469"/>
        <end position="490"/>
    </location>
</feature>
<dbReference type="Proteomes" id="UP000481288">
    <property type="component" value="Unassembled WGS sequence"/>
</dbReference>
<feature type="transmembrane region" description="Helical" evidence="7">
    <location>
        <begin position="241"/>
        <end position="263"/>
    </location>
</feature>
<feature type="transmembrane region" description="Helical" evidence="7">
    <location>
        <begin position="348"/>
        <end position="368"/>
    </location>
</feature>
<gene>
    <name evidence="9" type="primary">liz1_7</name>
    <name evidence="9" type="ORF">LCER1_G000394</name>
</gene>
<keyword evidence="2" id="KW-0813">Transport</keyword>
<evidence type="ECO:0000313" key="10">
    <source>
        <dbReference type="Proteomes" id="UP000481288"/>
    </source>
</evidence>
<dbReference type="InterPro" id="IPR011701">
    <property type="entry name" value="MFS"/>
</dbReference>
<accession>A0A7D8YRE0</accession>
<evidence type="ECO:0000256" key="2">
    <source>
        <dbReference type="ARBA" id="ARBA00022448"/>
    </source>
</evidence>
<keyword evidence="3 7" id="KW-0812">Transmembrane</keyword>
<dbReference type="SUPFAM" id="SSF103473">
    <property type="entry name" value="MFS general substrate transporter"/>
    <property type="match status" value="1"/>
</dbReference>
<sequence>MAKQDAAFSIKSDVSPASGASTSNADLVNSKNQVIISSEAYPQETPKKLSLWRRFLGLFWDSYVADPRERKYIQKVDLHLFVYIMFGYFIKYLDQTNYSNAFVSGMQKDLNLYGNERNYLVTFFNIGIIIGTVPAQMIQMKYVRPSIWIPSCELAWSFFVMAMAGAKDVKTLYALRFCVGFLESCSFPGYATLLGSWFGPTQIGKRMALFENAQGIASMFSGYLQAALYKGLNNSGGLAGWRWLFIFDAIISIPIALWGFYAIPDLPSNTRARWLTKEDREYGLERMESFGRAAPTGLTLKAIRRVYFDWHIWAFIFPYLTVAMMNYGNSYFNLWLKAEGYSVVNINTIPTAGAALSIVVALASGIFADRTGKRKTTVSILIITVTVGNILLSVWHLPKGVLMFSNFLLFVGAAAQPIIISWGQEFAQHDAELRQLLVATGNIFTYSFNAFLPVILFPTYDAPHYKFGYQSQIIFGGLAFIGVFLLDFLVKRELFVPFPPHVSAPLTDVHRSHKESRVTTSGLVVLVTDTNEESSHNNAPREIVANV</sequence>